<evidence type="ECO:0000313" key="2">
    <source>
        <dbReference type="Proteomes" id="UP000694044"/>
    </source>
</evidence>
<reference evidence="1" key="1">
    <citation type="submission" date="2021-02" db="EMBL/GenBank/DDBJ databases">
        <authorList>
            <person name="Palmer J.M."/>
        </authorList>
    </citation>
    <scope>NUCLEOTIDE SEQUENCE</scope>
    <source>
        <strain evidence="1">SCRP734</strain>
    </source>
</reference>
<accession>A0A8T1VSX7</accession>
<comment type="caution">
    <text evidence="1">The sequence shown here is derived from an EMBL/GenBank/DDBJ whole genome shotgun (WGS) entry which is preliminary data.</text>
</comment>
<keyword evidence="2" id="KW-1185">Reference proteome</keyword>
<protein>
    <submittedName>
        <fullName evidence="1">Uncharacterized protein</fullName>
    </submittedName>
</protein>
<dbReference type="OrthoDB" id="118248at2759"/>
<sequence length="231" mass="25401">MLHKTPPLQFVVLTAQFFTQHQIVLAATPSLQPLCGSETPSVVEEQSKPTQLVITDQFGCSSKRAPECEEIPIGEATLFRSQHCTEDIAAFTNLVFGSAPYLVVEKYVNDTNCGTAESAVVYNADGECSNSIIDGTSFKILPKAGGSVTITTYPTTSCIDTVAEYVTVGAKYVNTDRCYEDKFRLYANMTAFLSPSSIEPPSTGIDYQARQEIMFPEWLWEPTPRRVLVTT</sequence>
<dbReference type="PANTHER" id="PTHR33714">
    <property type="entry name" value="COUNTING FACTOR-ASSOCIATED PROTEIN A-RELATED"/>
    <property type="match status" value="1"/>
</dbReference>
<proteinExistence type="predicted"/>
<dbReference type="PANTHER" id="PTHR33714:SF3">
    <property type="entry name" value="COUNTING FACTOR-ASSOCIATED PROTEIN A-RELATED"/>
    <property type="match status" value="1"/>
</dbReference>
<gene>
    <name evidence="1" type="ORF">PHYPSEUDO_002754</name>
</gene>
<dbReference type="Proteomes" id="UP000694044">
    <property type="component" value="Unassembled WGS sequence"/>
</dbReference>
<organism evidence="1 2">
    <name type="scientific">Phytophthora pseudosyringae</name>
    <dbReference type="NCBI Taxonomy" id="221518"/>
    <lineage>
        <taxon>Eukaryota</taxon>
        <taxon>Sar</taxon>
        <taxon>Stramenopiles</taxon>
        <taxon>Oomycota</taxon>
        <taxon>Peronosporomycetes</taxon>
        <taxon>Peronosporales</taxon>
        <taxon>Peronosporaceae</taxon>
        <taxon>Phytophthora</taxon>
    </lineage>
</organism>
<evidence type="ECO:0000313" key="1">
    <source>
        <dbReference type="EMBL" id="KAG7384347.1"/>
    </source>
</evidence>
<dbReference type="AlphaFoldDB" id="A0A8T1VSX7"/>
<name>A0A8T1VSX7_9STRA</name>
<dbReference type="EMBL" id="JAGDFM010000150">
    <property type="protein sequence ID" value="KAG7384347.1"/>
    <property type="molecule type" value="Genomic_DNA"/>
</dbReference>